<protein>
    <submittedName>
        <fullName evidence="2">Uncharacterized protein</fullName>
    </submittedName>
</protein>
<dbReference type="KEGG" id="eao:BD94_2373"/>
<gene>
    <name evidence="2" type="ORF">BD94_2373</name>
</gene>
<dbReference type="Proteomes" id="UP000028933">
    <property type="component" value="Chromosome"/>
</dbReference>
<reference evidence="2" key="1">
    <citation type="journal article" date="2013" name="Lancet">
        <title>First case of E anophelis outbreak in an intensive-care unit.</title>
        <authorList>
            <person name="Teo J."/>
            <person name="Tan S.Y."/>
            <person name="Tay M."/>
            <person name="Ding Y."/>
            <person name="Kjelleberg S."/>
            <person name="Givskov M."/>
            <person name="Lin R.T."/>
            <person name="Yang L."/>
        </authorList>
    </citation>
    <scope>NUCLEOTIDE SEQUENCE [LARGE SCALE GENOMIC DNA]</scope>
    <source>
        <strain evidence="2">NUHP1</strain>
    </source>
</reference>
<evidence type="ECO:0000313" key="3">
    <source>
        <dbReference type="Proteomes" id="UP000028933"/>
    </source>
</evidence>
<dbReference type="AlphaFoldDB" id="A0A077EI06"/>
<keyword evidence="1" id="KW-1133">Transmembrane helix</keyword>
<name>A0A077EI06_9FLAO</name>
<keyword evidence="1" id="KW-0472">Membrane</keyword>
<proteinExistence type="predicted"/>
<keyword evidence="1" id="KW-0812">Transmembrane</keyword>
<organism evidence="2 3">
    <name type="scientific">Elizabethkingia anophelis NUHP1</name>
    <dbReference type="NCBI Taxonomy" id="1338011"/>
    <lineage>
        <taxon>Bacteria</taxon>
        <taxon>Pseudomonadati</taxon>
        <taxon>Bacteroidota</taxon>
        <taxon>Flavobacteriia</taxon>
        <taxon>Flavobacteriales</taxon>
        <taxon>Weeksellaceae</taxon>
        <taxon>Elizabethkingia</taxon>
    </lineage>
</organism>
<feature type="transmembrane region" description="Helical" evidence="1">
    <location>
        <begin position="29"/>
        <end position="46"/>
    </location>
</feature>
<evidence type="ECO:0000256" key="1">
    <source>
        <dbReference type="SAM" id="Phobius"/>
    </source>
</evidence>
<accession>A0A077EI06</accession>
<dbReference type="EMBL" id="CP007547">
    <property type="protein sequence ID" value="AIL46148.1"/>
    <property type="molecule type" value="Genomic_DNA"/>
</dbReference>
<dbReference type="HOGENOM" id="CLU_1616417_0_0_10"/>
<evidence type="ECO:0000313" key="2">
    <source>
        <dbReference type="EMBL" id="AIL46148.1"/>
    </source>
</evidence>
<dbReference type="STRING" id="1338011.BD94_2373"/>
<sequence>MDFLRHKSYNRVLINYIRRKTITIKMKKFLTFIFIILITLPLLFYLNPFAWVRKQPLYDADIETTELLRKLDKKYNLKMTIGDVIGNIWYYRDIDNKKEVKSEHFELFLNTKDDKVDDIKKVYQYVDDFKTEFNHRQYFDSITVKLVNDSIPYVPGPVIYKSKM</sequence>
<reference evidence="2" key="2">
    <citation type="journal article" date="2015" name="Genome Biol. Evol.">
        <title>Complete Genome Sequence and Transcriptomic Analysis of the Novel Pathogen Elizabethkingia anophelis in Response to Oxidative Stress.</title>
        <authorList>
            <person name="Li Y."/>
            <person name="Liu Y."/>
            <person name="Chew S.C."/>
            <person name="Tay M."/>
            <person name="Salido M.M."/>
            <person name="Teo J."/>
            <person name="Lauro F.M."/>
            <person name="Givskov M."/>
            <person name="Yang L."/>
        </authorList>
    </citation>
    <scope>NUCLEOTIDE SEQUENCE</scope>
    <source>
        <strain evidence="2">NUHP1</strain>
    </source>
</reference>